<comment type="catalytic activity">
    <reaction evidence="11 12">
        <text>phosphoenolpyruvate + UDP-N-acetyl-alpha-D-glucosamine = UDP-N-acetyl-3-O-(1-carboxyvinyl)-alpha-D-glucosamine + phosphate</text>
        <dbReference type="Rhea" id="RHEA:18681"/>
        <dbReference type="ChEBI" id="CHEBI:43474"/>
        <dbReference type="ChEBI" id="CHEBI:57705"/>
        <dbReference type="ChEBI" id="CHEBI:58702"/>
        <dbReference type="ChEBI" id="CHEBI:68483"/>
        <dbReference type="EC" id="2.5.1.7"/>
    </reaction>
</comment>
<dbReference type="EC" id="2.5.1.7" evidence="12"/>
<dbReference type="NCBIfam" id="NF006873">
    <property type="entry name" value="PRK09369.1"/>
    <property type="match status" value="1"/>
</dbReference>
<dbReference type="InterPro" id="IPR001986">
    <property type="entry name" value="Enolpyruvate_Tfrase_dom"/>
</dbReference>
<dbReference type="NCBIfam" id="TIGR01072">
    <property type="entry name" value="murA"/>
    <property type="match status" value="1"/>
</dbReference>
<dbReference type="Pfam" id="PF00275">
    <property type="entry name" value="EPSP_synthase"/>
    <property type="match status" value="1"/>
</dbReference>
<dbReference type="InterPro" id="IPR013792">
    <property type="entry name" value="RNA3'P_cycl/enolpyr_Trfase_a/b"/>
</dbReference>
<evidence type="ECO:0000256" key="10">
    <source>
        <dbReference type="ARBA" id="ARBA00038367"/>
    </source>
</evidence>
<evidence type="ECO:0000256" key="5">
    <source>
        <dbReference type="ARBA" id="ARBA00022679"/>
    </source>
</evidence>
<dbReference type="PANTHER" id="PTHR43783:SF1">
    <property type="entry name" value="UDP-N-ACETYLGLUCOSAMINE 1-CARBOXYVINYLTRANSFERASE"/>
    <property type="match status" value="1"/>
</dbReference>
<feature type="active site" description="Proton donor" evidence="12">
    <location>
        <position position="116"/>
    </location>
</feature>
<name>A0A0G0PX13_9BACT</name>
<keyword evidence="12" id="KW-0670">Pyruvate</keyword>
<evidence type="ECO:0000259" key="13">
    <source>
        <dbReference type="Pfam" id="PF00275"/>
    </source>
</evidence>
<dbReference type="EMBL" id="LBXO01000026">
    <property type="protein sequence ID" value="KKR32679.1"/>
    <property type="molecule type" value="Genomic_DNA"/>
</dbReference>
<keyword evidence="7 12" id="KW-0573">Peptidoglycan synthesis</keyword>
<comment type="function">
    <text evidence="12">Cell wall formation. Adds enolpyruvyl to UDP-N-acetylglucosamine.</text>
</comment>
<feature type="binding site" evidence="12">
    <location>
        <begin position="22"/>
        <end position="23"/>
    </location>
    <ligand>
        <name>phosphoenolpyruvate</name>
        <dbReference type="ChEBI" id="CHEBI:58702"/>
    </ligand>
</feature>
<feature type="binding site" evidence="12">
    <location>
        <position position="328"/>
    </location>
    <ligand>
        <name>UDP-N-acetyl-alpha-D-glucosamine</name>
        <dbReference type="ChEBI" id="CHEBI:57705"/>
    </ligand>
</feature>
<dbReference type="GO" id="GO:0008760">
    <property type="term" value="F:UDP-N-acetylglucosamine 1-carboxyvinyltransferase activity"/>
    <property type="evidence" value="ECO:0007669"/>
    <property type="project" value="UniProtKB-UniRule"/>
</dbReference>
<comment type="pathway">
    <text evidence="2 12">Cell wall biogenesis; peptidoglycan biosynthesis.</text>
</comment>
<gene>
    <name evidence="12" type="primary">murA</name>
    <name evidence="14" type="ORF">UT64_C0026G0021</name>
</gene>
<dbReference type="UniPathway" id="UPA00219"/>
<dbReference type="GO" id="GO:0005737">
    <property type="term" value="C:cytoplasm"/>
    <property type="evidence" value="ECO:0007669"/>
    <property type="project" value="UniProtKB-SubCell"/>
</dbReference>
<evidence type="ECO:0000256" key="1">
    <source>
        <dbReference type="ARBA" id="ARBA00004496"/>
    </source>
</evidence>
<evidence type="ECO:0000256" key="6">
    <source>
        <dbReference type="ARBA" id="ARBA00022960"/>
    </source>
</evidence>
<dbReference type="CDD" id="cd01555">
    <property type="entry name" value="UdpNAET"/>
    <property type="match status" value="1"/>
</dbReference>
<comment type="caution">
    <text evidence="12">Lacks conserved residue(s) required for the propagation of feature annotation.</text>
</comment>
<sequence>MSKFIIKGQVRLSGEIEVKGAKNAALKIIPAALLSDEKITITNLPEIEDVSRSLELLEDLKAEVKISKNRCEIQVKNLDKNSLDPKFANKLRASIMFVGPILARVGEVKFSHPGGCVIGAGTRPIDLFLEGFKAMGADIKWEDGSYHLKAKKLKGCEYFFTTVSVTGTESLMMTAVLANGTTTLKNCAMEPEIKALADYLNEQGAKIKGAGTSTIIIEGVERIGAGVFDIIPDRIETGTFAIMAAATGSEIKITKCIPEHIESLLSIFKKIGIKFETGEDWIKIFKSEGFSSYSIKTHEYPGFPTDLQSPYTILATQAKGSSIIHETIYDRRLLYADMLTQMGADIIMCDPHRIVVNGPSKLYGKKLTSPDLRAGIAMIIAGLIAEGETEIDNIYQIDRGYENIDTRLRALGADIKRVEIQ</sequence>
<evidence type="ECO:0000256" key="12">
    <source>
        <dbReference type="HAMAP-Rule" id="MF_00111"/>
    </source>
</evidence>
<keyword evidence="6 12" id="KW-0133">Cell shape</keyword>
<dbReference type="SUPFAM" id="SSF55205">
    <property type="entry name" value="EPT/RTPC-like"/>
    <property type="match status" value="1"/>
</dbReference>
<dbReference type="AlphaFoldDB" id="A0A0G0PX13"/>
<dbReference type="InterPro" id="IPR050068">
    <property type="entry name" value="MurA_subfamily"/>
</dbReference>
<evidence type="ECO:0000313" key="14">
    <source>
        <dbReference type="EMBL" id="KKR32679.1"/>
    </source>
</evidence>
<comment type="caution">
    <text evidence="14">The sequence shown here is derived from an EMBL/GenBank/DDBJ whole genome shotgun (WGS) entry which is preliminary data.</text>
</comment>
<evidence type="ECO:0000256" key="3">
    <source>
        <dbReference type="ARBA" id="ARBA00022490"/>
    </source>
</evidence>
<keyword evidence="8 12" id="KW-0131">Cell cycle</keyword>
<organism evidence="14 15">
    <name type="scientific">Candidatus Falkowbacteria bacterium GW2011_GWF2_39_8</name>
    <dbReference type="NCBI Taxonomy" id="1618642"/>
    <lineage>
        <taxon>Bacteria</taxon>
        <taxon>Candidatus Falkowiibacteriota</taxon>
    </lineage>
</organism>
<comment type="subcellular location">
    <subcellularLocation>
        <location evidence="1 12">Cytoplasm</location>
    </subcellularLocation>
</comment>
<comment type="similarity">
    <text evidence="10 12">Belongs to the EPSP synthase family. MurA subfamily.</text>
</comment>
<evidence type="ECO:0000256" key="11">
    <source>
        <dbReference type="ARBA" id="ARBA00047527"/>
    </source>
</evidence>
<protein>
    <recommendedName>
        <fullName evidence="12">UDP-N-acetylglucosamine 1-carboxyvinyltransferase</fullName>
        <ecNumber evidence="12">2.5.1.7</ecNumber>
    </recommendedName>
    <alternativeName>
        <fullName evidence="12">Enoylpyruvate transferase</fullName>
    </alternativeName>
    <alternativeName>
        <fullName evidence="12">UDP-N-acetylglucosamine enolpyruvyl transferase</fullName>
        <shortName evidence="12">EPT</shortName>
    </alternativeName>
</protein>
<dbReference type="GO" id="GO:0071555">
    <property type="term" value="P:cell wall organization"/>
    <property type="evidence" value="ECO:0007669"/>
    <property type="project" value="UniProtKB-KW"/>
</dbReference>
<keyword evidence="9 12" id="KW-0961">Cell wall biogenesis/degradation</keyword>
<feature type="domain" description="Enolpyruvate transferase" evidence="13">
    <location>
        <begin position="7"/>
        <end position="405"/>
    </location>
</feature>
<dbReference type="InterPro" id="IPR005750">
    <property type="entry name" value="UDP_GlcNAc_COvinyl_MurA"/>
</dbReference>
<dbReference type="PANTHER" id="PTHR43783">
    <property type="entry name" value="UDP-N-ACETYLGLUCOSAMINE 1-CARBOXYVINYLTRANSFERASE"/>
    <property type="match status" value="1"/>
</dbReference>
<keyword evidence="3 12" id="KW-0963">Cytoplasm</keyword>
<dbReference type="PATRIC" id="fig|1618642.3.peg.545"/>
<accession>A0A0G0PX13</accession>
<evidence type="ECO:0000256" key="9">
    <source>
        <dbReference type="ARBA" id="ARBA00023316"/>
    </source>
</evidence>
<dbReference type="GO" id="GO:0008360">
    <property type="term" value="P:regulation of cell shape"/>
    <property type="evidence" value="ECO:0007669"/>
    <property type="project" value="UniProtKB-KW"/>
</dbReference>
<feature type="binding site" evidence="12">
    <location>
        <position position="92"/>
    </location>
    <ligand>
        <name>UDP-N-acetyl-alpha-D-glucosamine</name>
        <dbReference type="ChEBI" id="CHEBI:57705"/>
    </ligand>
</feature>
<dbReference type="Proteomes" id="UP000034137">
    <property type="component" value="Unassembled WGS sequence"/>
</dbReference>
<reference evidence="14 15" key="1">
    <citation type="journal article" date="2015" name="Nature">
        <title>rRNA introns, odd ribosomes, and small enigmatic genomes across a large radiation of phyla.</title>
        <authorList>
            <person name="Brown C.T."/>
            <person name="Hug L.A."/>
            <person name="Thomas B.C."/>
            <person name="Sharon I."/>
            <person name="Castelle C.J."/>
            <person name="Singh A."/>
            <person name="Wilkins M.J."/>
            <person name="Williams K.H."/>
            <person name="Banfield J.F."/>
        </authorList>
    </citation>
    <scope>NUCLEOTIDE SEQUENCE [LARGE SCALE GENOMIC DNA]</scope>
</reference>
<feature type="modified residue" description="2-(S-cysteinyl)pyruvic acid O-phosphothioketal" evidence="12">
    <location>
        <position position="116"/>
    </location>
</feature>
<dbReference type="Gene3D" id="3.65.10.10">
    <property type="entry name" value="Enolpyruvate transferase domain"/>
    <property type="match status" value="2"/>
</dbReference>
<keyword evidence="5 12" id="KW-0808">Transferase</keyword>
<proteinExistence type="inferred from homology"/>
<evidence type="ECO:0000256" key="8">
    <source>
        <dbReference type="ARBA" id="ARBA00023306"/>
    </source>
</evidence>
<evidence type="ECO:0000256" key="2">
    <source>
        <dbReference type="ARBA" id="ARBA00004752"/>
    </source>
</evidence>
<dbReference type="InterPro" id="IPR036968">
    <property type="entry name" value="Enolpyruvate_Tfrase_sf"/>
</dbReference>
<feature type="binding site" evidence="12">
    <location>
        <begin position="123"/>
        <end position="127"/>
    </location>
    <ligand>
        <name>UDP-N-acetyl-alpha-D-glucosamine</name>
        <dbReference type="ChEBI" id="CHEBI:57705"/>
    </ligand>
</feature>
<dbReference type="HAMAP" id="MF_00111">
    <property type="entry name" value="MurA"/>
    <property type="match status" value="1"/>
</dbReference>
<keyword evidence="4 12" id="KW-0132">Cell division</keyword>
<dbReference type="GO" id="GO:0019277">
    <property type="term" value="P:UDP-N-acetylgalactosamine biosynthetic process"/>
    <property type="evidence" value="ECO:0007669"/>
    <property type="project" value="InterPro"/>
</dbReference>
<dbReference type="GO" id="GO:0009252">
    <property type="term" value="P:peptidoglycan biosynthetic process"/>
    <property type="evidence" value="ECO:0007669"/>
    <property type="project" value="UniProtKB-UniRule"/>
</dbReference>
<evidence type="ECO:0000256" key="4">
    <source>
        <dbReference type="ARBA" id="ARBA00022618"/>
    </source>
</evidence>
<evidence type="ECO:0000313" key="15">
    <source>
        <dbReference type="Proteomes" id="UP000034137"/>
    </source>
</evidence>
<dbReference type="GO" id="GO:0051301">
    <property type="term" value="P:cell division"/>
    <property type="evidence" value="ECO:0007669"/>
    <property type="project" value="UniProtKB-KW"/>
</dbReference>
<feature type="binding site" evidence="12">
    <location>
        <position position="306"/>
    </location>
    <ligand>
        <name>UDP-N-acetyl-alpha-D-glucosamine</name>
        <dbReference type="ChEBI" id="CHEBI:57705"/>
    </ligand>
</feature>
<evidence type="ECO:0000256" key="7">
    <source>
        <dbReference type="ARBA" id="ARBA00022984"/>
    </source>
</evidence>